<sequence>MRPKGGKGGSSLALKARWVPNHNWAHLSQILATIIMTPKMAINHHRPQIGQGPQWTTFHPMASGNHQRPPDQFSSILLLNLRVIPPIPPCTPYSRLQEWCIYGIVHHYAPFLLSNSMVMFSGPNSMIPTQGPKIKHPFQRRTLQLISLAIHGSYQNTIQGPQPPGPAGVGLEFKFRIIQRAIPQGY</sequence>
<comment type="caution">
    <text evidence="1">The sequence shown here is derived from an EMBL/GenBank/DDBJ whole genome shotgun (WGS) entry which is preliminary data.</text>
</comment>
<dbReference type="AlphaFoldDB" id="A0A9Q3E5C5"/>
<keyword evidence="2" id="KW-1185">Reference proteome</keyword>
<evidence type="ECO:0000313" key="1">
    <source>
        <dbReference type="EMBL" id="MBW0511547.1"/>
    </source>
</evidence>
<evidence type="ECO:0000313" key="2">
    <source>
        <dbReference type="Proteomes" id="UP000765509"/>
    </source>
</evidence>
<organism evidence="1 2">
    <name type="scientific">Austropuccinia psidii MF-1</name>
    <dbReference type="NCBI Taxonomy" id="1389203"/>
    <lineage>
        <taxon>Eukaryota</taxon>
        <taxon>Fungi</taxon>
        <taxon>Dikarya</taxon>
        <taxon>Basidiomycota</taxon>
        <taxon>Pucciniomycotina</taxon>
        <taxon>Pucciniomycetes</taxon>
        <taxon>Pucciniales</taxon>
        <taxon>Sphaerophragmiaceae</taxon>
        <taxon>Austropuccinia</taxon>
    </lineage>
</organism>
<reference evidence="1" key="1">
    <citation type="submission" date="2021-03" db="EMBL/GenBank/DDBJ databases">
        <title>Draft genome sequence of rust myrtle Austropuccinia psidii MF-1, a brazilian biotype.</title>
        <authorList>
            <person name="Quecine M.C."/>
            <person name="Pachon D.M.R."/>
            <person name="Bonatelli M.L."/>
            <person name="Correr F.H."/>
            <person name="Franceschini L.M."/>
            <person name="Leite T.F."/>
            <person name="Margarido G.R.A."/>
            <person name="Almeida C.A."/>
            <person name="Ferrarezi J.A."/>
            <person name="Labate C.A."/>
        </authorList>
    </citation>
    <scope>NUCLEOTIDE SEQUENCE</scope>
    <source>
        <strain evidence="1">MF-1</strain>
    </source>
</reference>
<accession>A0A9Q3E5C5</accession>
<dbReference type="Proteomes" id="UP000765509">
    <property type="component" value="Unassembled WGS sequence"/>
</dbReference>
<proteinExistence type="predicted"/>
<gene>
    <name evidence="1" type="ORF">O181_051262</name>
</gene>
<dbReference type="EMBL" id="AVOT02022246">
    <property type="protein sequence ID" value="MBW0511547.1"/>
    <property type="molecule type" value="Genomic_DNA"/>
</dbReference>
<name>A0A9Q3E5C5_9BASI</name>
<protein>
    <submittedName>
        <fullName evidence="1">Uncharacterized protein</fullName>
    </submittedName>
</protein>